<dbReference type="GeneID" id="14537142"/>
<keyword evidence="2" id="KW-0472">Membrane</keyword>
<dbReference type="Pfam" id="PF24800">
    <property type="entry name" value="DUF7702"/>
    <property type="match status" value="1"/>
</dbReference>
<dbReference type="KEGG" id="cot:CORT_0A12380"/>
<evidence type="ECO:0000259" key="3">
    <source>
        <dbReference type="Pfam" id="PF24800"/>
    </source>
</evidence>
<keyword evidence="2" id="KW-1133">Transmembrane helix</keyword>
<gene>
    <name evidence="4" type="ORF">CORT_0A12380</name>
</gene>
<dbReference type="HOGENOM" id="CLU_079688_0_0_1"/>
<feature type="transmembrane region" description="Helical" evidence="2">
    <location>
        <begin position="235"/>
        <end position="253"/>
    </location>
</feature>
<evidence type="ECO:0000313" key="5">
    <source>
        <dbReference type="Proteomes" id="UP000005018"/>
    </source>
</evidence>
<dbReference type="InterPro" id="IPR056119">
    <property type="entry name" value="DUF7702"/>
</dbReference>
<dbReference type="PANTHER" id="PTHR42109:SF2">
    <property type="entry name" value="INTEGRAL MEMBRANE PROTEIN"/>
    <property type="match status" value="1"/>
</dbReference>
<protein>
    <recommendedName>
        <fullName evidence="3">DUF7702 domain-containing protein</fullName>
    </recommendedName>
</protein>
<dbReference type="eggNOG" id="ENOG502SCPV">
    <property type="taxonomic scope" value="Eukaryota"/>
</dbReference>
<keyword evidence="2" id="KW-0812">Transmembrane</keyword>
<evidence type="ECO:0000256" key="1">
    <source>
        <dbReference type="SAM" id="MobiDB-lite"/>
    </source>
</evidence>
<accession>H8WYZ1</accession>
<dbReference type="EMBL" id="HE681719">
    <property type="protein sequence ID" value="CCG21623.1"/>
    <property type="molecule type" value="Genomic_DNA"/>
</dbReference>
<name>H8WYZ1_CANO9</name>
<dbReference type="Proteomes" id="UP000005018">
    <property type="component" value="Chromosome 1"/>
</dbReference>
<organism evidence="4 5">
    <name type="scientific">Candida orthopsilosis (strain 90-125)</name>
    <name type="common">Yeast</name>
    <dbReference type="NCBI Taxonomy" id="1136231"/>
    <lineage>
        <taxon>Eukaryota</taxon>
        <taxon>Fungi</taxon>
        <taxon>Dikarya</taxon>
        <taxon>Ascomycota</taxon>
        <taxon>Saccharomycotina</taxon>
        <taxon>Pichiomycetes</taxon>
        <taxon>Debaryomycetaceae</taxon>
        <taxon>Candida/Lodderomyces clade</taxon>
        <taxon>Candida</taxon>
    </lineage>
</organism>
<feature type="transmembrane region" description="Helical" evidence="2">
    <location>
        <begin position="76"/>
        <end position="97"/>
    </location>
</feature>
<dbReference type="OrthoDB" id="4023429at2759"/>
<feature type="transmembrane region" description="Helical" evidence="2">
    <location>
        <begin position="347"/>
        <end position="368"/>
    </location>
</feature>
<dbReference type="PANTHER" id="PTHR42109">
    <property type="entry name" value="UNPLACED GENOMIC SCAFFOLD UM_SCAF_CONTIG_1.265, WHOLE GENOME SHOTGUN SEQUENCE"/>
    <property type="match status" value="1"/>
</dbReference>
<feature type="transmembrane region" description="Helical" evidence="2">
    <location>
        <begin position="109"/>
        <end position="133"/>
    </location>
</feature>
<sequence>MIEAAKNIASHPSLQTCNLDQYKHRKSSRICGLLLSPTLSMNYKYSTYFPKFTLIINHDKNRIYIMNLQHTEGWKAVSGVQLGVFLLAFGAFIYVTFIQIKKGFKLKTVLPFFILMIIFNGVKIAGGILGLVFLGNKKFNNSLFIATYICDSISLGFITRAISSLVQGIIANKLENSPNGANNNEVDTDSRSDGSVRGFPKGPEDEESATHFNATDESTTPYTNILSRLDNLKKAPFRILTLILIAAVITNIIGTSQLESDDSSSNSTEQTLIKVSAVLFVVGVAGLIAVLIYISVAAAHCAFISQLLIAALVVLIVRCVYSLVSAFHGINFSSPSKYILMFGMPKYYGCLALLPEIVSDIILVVAYYKW</sequence>
<dbReference type="AlphaFoldDB" id="H8WYZ1"/>
<feature type="region of interest" description="Disordered" evidence="1">
    <location>
        <begin position="180"/>
        <end position="216"/>
    </location>
</feature>
<proteinExistence type="predicted"/>
<evidence type="ECO:0000256" key="2">
    <source>
        <dbReference type="SAM" id="Phobius"/>
    </source>
</evidence>
<feature type="domain" description="DUF7702" evidence="3">
    <location>
        <begin position="231"/>
        <end position="363"/>
    </location>
</feature>
<feature type="transmembrane region" description="Helical" evidence="2">
    <location>
        <begin position="273"/>
        <end position="295"/>
    </location>
</feature>
<evidence type="ECO:0000313" key="4">
    <source>
        <dbReference type="EMBL" id="CCG21623.1"/>
    </source>
</evidence>
<dbReference type="RefSeq" id="XP_003867061.1">
    <property type="nucleotide sequence ID" value="XM_003867013.1"/>
</dbReference>
<feature type="transmembrane region" description="Helical" evidence="2">
    <location>
        <begin position="307"/>
        <end position="327"/>
    </location>
</feature>
<keyword evidence="5" id="KW-1185">Reference proteome</keyword>
<reference evidence="4 5" key="1">
    <citation type="journal article" date="2012" name="PLoS ONE">
        <title>Sequence and analysis of the genome of the pathogenic yeast Candida orthopsilosis.</title>
        <authorList>
            <person name="Riccombeni A."/>
            <person name="Vidanes G."/>
            <person name="Proux-Wera E."/>
            <person name="Wolfe K.H."/>
            <person name="Butler G."/>
        </authorList>
    </citation>
    <scope>NUCLEOTIDE SEQUENCE [LARGE SCALE GENOMIC DNA]</scope>
    <source>
        <strain evidence="4 5">Co 90-125</strain>
    </source>
</reference>